<dbReference type="SUPFAM" id="SSF69572">
    <property type="entry name" value="Activating enzymes of the ubiquitin-like proteins"/>
    <property type="match status" value="1"/>
</dbReference>
<dbReference type="InterPro" id="IPR045886">
    <property type="entry name" value="ThiF/MoeB/HesA"/>
</dbReference>
<dbReference type="CDD" id="cd00755">
    <property type="entry name" value="YgdL_like"/>
    <property type="match status" value="1"/>
</dbReference>
<comment type="caution">
    <text evidence="2">The sequence shown here is derived from an EMBL/GenBank/DDBJ whole genome shotgun (WGS) entry which is preliminary data.</text>
</comment>
<dbReference type="Proteomes" id="UP000250928">
    <property type="component" value="Unassembled WGS sequence"/>
</dbReference>
<name>A0A657PY61_9GAMM</name>
<evidence type="ECO:0000259" key="1">
    <source>
        <dbReference type="Pfam" id="PF00899"/>
    </source>
</evidence>
<dbReference type="Pfam" id="PF00899">
    <property type="entry name" value="ThiF"/>
    <property type="match status" value="1"/>
</dbReference>
<sequence>MSRENDIDIQRRFGGIQRLYGAAGFERLQRAHVCVIGIGGVGSWAAEALARSAIGEITLVDLDHVAESNTNRQIQAVEGNYGKAKVDAMAERVLSINPLCRVNRVEAFIAPDSLPRLLLDRGYDHLIDCIDSFRVKAALIAFCRRNRLRVITTGGAGGKRDPLAIRRADLSRTEQDPLLARTRRLLRREYGFSRNTRRRFDIPCLYSPEQPVFPDASGGVCHAGGVGDSGLNCGGYGSVTSVTAAFGLAAVSYVLARLAVPAQRCDPVVSE</sequence>
<dbReference type="GO" id="GO:0008641">
    <property type="term" value="F:ubiquitin-like modifier activating enzyme activity"/>
    <property type="evidence" value="ECO:0007669"/>
    <property type="project" value="InterPro"/>
</dbReference>
<protein>
    <submittedName>
        <fullName evidence="2">tRNA cyclic N6-threonylcarbamoyladenosine(37) synthase TcdA</fullName>
    </submittedName>
</protein>
<proteinExistence type="predicted"/>
<evidence type="ECO:0000313" key="3">
    <source>
        <dbReference type="Proteomes" id="UP000250928"/>
    </source>
</evidence>
<evidence type="ECO:0000313" key="2">
    <source>
        <dbReference type="EMBL" id="PUE04773.1"/>
    </source>
</evidence>
<feature type="domain" description="THIF-type NAD/FAD binding fold" evidence="1">
    <location>
        <begin position="19"/>
        <end position="162"/>
    </location>
</feature>
<dbReference type="PANTHER" id="PTHR43267">
    <property type="entry name" value="TRNA THREONYLCARBAMOYLADENOSINE DEHYDRATASE"/>
    <property type="match status" value="1"/>
</dbReference>
<dbReference type="Gene3D" id="3.40.50.720">
    <property type="entry name" value="NAD(P)-binding Rossmann-like Domain"/>
    <property type="match status" value="1"/>
</dbReference>
<dbReference type="GO" id="GO:0061504">
    <property type="term" value="P:cyclic threonylcarbamoyladenosine biosynthetic process"/>
    <property type="evidence" value="ECO:0007669"/>
    <property type="project" value="TreeGrafter"/>
</dbReference>
<dbReference type="InterPro" id="IPR000594">
    <property type="entry name" value="ThiF_NAD_FAD-bd"/>
</dbReference>
<dbReference type="InterPro" id="IPR035985">
    <property type="entry name" value="Ubiquitin-activating_enz"/>
</dbReference>
<dbReference type="AlphaFoldDB" id="A0A657PY61"/>
<accession>A0A657PY61</accession>
<dbReference type="GO" id="GO:0061503">
    <property type="term" value="F:tRNA threonylcarbamoyladenosine dehydratase"/>
    <property type="evidence" value="ECO:0007669"/>
    <property type="project" value="TreeGrafter"/>
</dbReference>
<gene>
    <name evidence="2" type="ORF">C3L24_02565</name>
</gene>
<organism evidence="2 3">
    <name type="scientific">Candidatus Sedimenticola endophacoides</name>
    <dbReference type="NCBI Taxonomy" id="2548426"/>
    <lineage>
        <taxon>Bacteria</taxon>
        <taxon>Pseudomonadati</taxon>
        <taxon>Pseudomonadota</taxon>
        <taxon>Gammaproteobacteria</taxon>
        <taxon>Chromatiales</taxon>
        <taxon>Sedimenticolaceae</taxon>
        <taxon>Sedimenticola</taxon>
    </lineage>
</organism>
<reference evidence="2 3" key="1">
    <citation type="submission" date="2018-01" db="EMBL/GenBank/DDBJ databases">
        <title>Novel co-symbiosis in the lucinid bivalve Phacoides pectinatus.</title>
        <authorList>
            <person name="Lim S.J."/>
            <person name="Davis B.G."/>
            <person name="Gill D.E."/>
            <person name="Engel A.S."/>
            <person name="Anderson L.C."/>
            <person name="Campbell B.J."/>
        </authorList>
    </citation>
    <scope>NUCLEOTIDE SEQUENCE [LARGE SCALE GENOMIC DNA]</scope>
    <source>
        <strain evidence="2">N3_P5</strain>
    </source>
</reference>
<dbReference type="EMBL" id="PQCO01000111">
    <property type="protein sequence ID" value="PUE04773.1"/>
    <property type="molecule type" value="Genomic_DNA"/>
</dbReference>
<dbReference type="PANTHER" id="PTHR43267:SF1">
    <property type="entry name" value="TRNA THREONYLCARBAMOYLADENOSINE DEHYDRATASE"/>
    <property type="match status" value="1"/>
</dbReference>